<protein>
    <submittedName>
        <fullName evidence="1">Uncharacterized protein</fullName>
    </submittedName>
</protein>
<reference evidence="1" key="1">
    <citation type="journal article" date="2020" name="bioRxiv">
        <title>Chromosome-level reference genome of the European wasp spider Argiope bruennichi: a resource for studies on range expansion and evolutionary adaptation.</title>
        <authorList>
            <person name="Sheffer M.M."/>
            <person name="Hoppe A."/>
            <person name="Krehenwinkel H."/>
            <person name="Uhl G."/>
            <person name="Kuss A.W."/>
            <person name="Jensen L."/>
            <person name="Jensen C."/>
            <person name="Gillespie R.G."/>
            <person name="Hoff K.J."/>
            <person name="Prost S."/>
        </authorList>
    </citation>
    <scope>NUCLEOTIDE SEQUENCE</scope>
</reference>
<evidence type="ECO:0000313" key="2">
    <source>
        <dbReference type="Proteomes" id="UP000807504"/>
    </source>
</evidence>
<proteinExistence type="predicted"/>
<dbReference type="EMBL" id="JABXBU010000030">
    <property type="protein sequence ID" value="KAF8784891.1"/>
    <property type="molecule type" value="Genomic_DNA"/>
</dbReference>
<dbReference type="AlphaFoldDB" id="A0A8T0F235"/>
<comment type="caution">
    <text evidence="1">The sequence shown here is derived from an EMBL/GenBank/DDBJ whole genome shotgun (WGS) entry which is preliminary data.</text>
</comment>
<reference evidence="1" key="2">
    <citation type="submission" date="2020-06" db="EMBL/GenBank/DDBJ databases">
        <authorList>
            <person name="Sheffer M."/>
        </authorList>
    </citation>
    <scope>NUCLEOTIDE SEQUENCE</scope>
</reference>
<sequence length="123" mass="13981">MAAGYNGKIILKNEEAISDGHRVLIDFEVDNLAAKETFDLKQDHITRCEVLPTSWKFRMMFRRVSANGIVNIPVSLKRFDSMPYQVNASISVLLSDGRNQSFLAAQETLLSLKWDPVMNYLDT</sequence>
<evidence type="ECO:0000313" key="1">
    <source>
        <dbReference type="EMBL" id="KAF8784891.1"/>
    </source>
</evidence>
<accession>A0A8T0F235</accession>
<name>A0A8T0F235_ARGBR</name>
<organism evidence="1 2">
    <name type="scientific">Argiope bruennichi</name>
    <name type="common">Wasp spider</name>
    <name type="synonym">Aranea bruennichi</name>
    <dbReference type="NCBI Taxonomy" id="94029"/>
    <lineage>
        <taxon>Eukaryota</taxon>
        <taxon>Metazoa</taxon>
        <taxon>Ecdysozoa</taxon>
        <taxon>Arthropoda</taxon>
        <taxon>Chelicerata</taxon>
        <taxon>Arachnida</taxon>
        <taxon>Araneae</taxon>
        <taxon>Araneomorphae</taxon>
        <taxon>Entelegynae</taxon>
        <taxon>Araneoidea</taxon>
        <taxon>Araneidae</taxon>
        <taxon>Argiope</taxon>
    </lineage>
</organism>
<keyword evidence="2" id="KW-1185">Reference proteome</keyword>
<dbReference type="Proteomes" id="UP000807504">
    <property type="component" value="Unassembled WGS sequence"/>
</dbReference>
<gene>
    <name evidence="1" type="ORF">HNY73_010503</name>
</gene>